<dbReference type="Gene3D" id="3.40.50.720">
    <property type="entry name" value="NAD(P)-binding Rossmann-like Domain"/>
    <property type="match status" value="1"/>
</dbReference>
<dbReference type="SUPFAM" id="SSF51735">
    <property type="entry name" value="NAD(P)-binding Rossmann-fold domains"/>
    <property type="match status" value="1"/>
</dbReference>
<evidence type="ECO:0000259" key="2">
    <source>
        <dbReference type="SMART" id="SM00829"/>
    </source>
</evidence>
<dbReference type="InterPro" id="IPR013154">
    <property type="entry name" value="ADH-like_N"/>
</dbReference>
<gene>
    <name evidence="3" type="ORF">GCM10009554_35150</name>
</gene>
<dbReference type="InterPro" id="IPR020843">
    <property type="entry name" value="ER"/>
</dbReference>
<dbReference type="PANTHER" id="PTHR44154:SF1">
    <property type="entry name" value="QUINONE OXIDOREDUCTASE"/>
    <property type="match status" value="1"/>
</dbReference>
<dbReference type="PANTHER" id="PTHR44154">
    <property type="entry name" value="QUINONE OXIDOREDUCTASE"/>
    <property type="match status" value="1"/>
</dbReference>
<dbReference type="InterPro" id="IPR013149">
    <property type="entry name" value="ADH-like_C"/>
</dbReference>
<dbReference type="SMART" id="SM00829">
    <property type="entry name" value="PKS_ER"/>
    <property type="match status" value="1"/>
</dbReference>
<dbReference type="EMBL" id="BAAAHK010000007">
    <property type="protein sequence ID" value="GAA0942546.1"/>
    <property type="molecule type" value="Genomic_DNA"/>
</dbReference>
<reference evidence="3 4" key="1">
    <citation type="journal article" date="2019" name="Int. J. Syst. Evol. Microbiol.">
        <title>The Global Catalogue of Microorganisms (GCM) 10K type strain sequencing project: providing services to taxonomists for standard genome sequencing and annotation.</title>
        <authorList>
            <consortium name="The Broad Institute Genomics Platform"/>
            <consortium name="The Broad Institute Genome Sequencing Center for Infectious Disease"/>
            <person name="Wu L."/>
            <person name="Ma J."/>
        </authorList>
    </citation>
    <scope>NUCLEOTIDE SEQUENCE [LARGE SCALE GENOMIC DNA]</scope>
    <source>
        <strain evidence="3 4">JCM 10977</strain>
    </source>
</reference>
<dbReference type="Proteomes" id="UP001500542">
    <property type="component" value="Unassembled WGS sequence"/>
</dbReference>
<comment type="caution">
    <text evidence="3">The sequence shown here is derived from an EMBL/GenBank/DDBJ whole genome shotgun (WGS) entry which is preliminary data.</text>
</comment>
<feature type="domain" description="Enoyl reductase (ER)" evidence="2">
    <location>
        <begin position="12"/>
        <end position="323"/>
    </location>
</feature>
<evidence type="ECO:0000256" key="1">
    <source>
        <dbReference type="ARBA" id="ARBA00022857"/>
    </source>
</evidence>
<dbReference type="Pfam" id="PF08240">
    <property type="entry name" value="ADH_N"/>
    <property type="match status" value="1"/>
</dbReference>
<dbReference type="Gene3D" id="3.90.180.10">
    <property type="entry name" value="Medium-chain alcohol dehydrogenases, catalytic domain"/>
    <property type="match status" value="1"/>
</dbReference>
<dbReference type="InterPro" id="IPR036291">
    <property type="entry name" value="NAD(P)-bd_dom_sf"/>
</dbReference>
<dbReference type="CDD" id="cd08253">
    <property type="entry name" value="zeta_crystallin"/>
    <property type="match status" value="1"/>
</dbReference>
<keyword evidence="4" id="KW-1185">Reference proteome</keyword>
<dbReference type="SUPFAM" id="SSF50129">
    <property type="entry name" value="GroES-like"/>
    <property type="match status" value="1"/>
</dbReference>
<name>A0ABN1QHV8_9ACTN</name>
<keyword evidence="1" id="KW-0521">NADP</keyword>
<dbReference type="InterPro" id="IPR011032">
    <property type="entry name" value="GroES-like_sf"/>
</dbReference>
<organism evidence="3 4">
    <name type="scientific">Kribbella koreensis</name>
    <dbReference type="NCBI Taxonomy" id="57909"/>
    <lineage>
        <taxon>Bacteria</taxon>
        <taxon>Bacillati</taxon>
        <taxon>Actinomycetota</taxon>
        <taxon>Actinomycetes</taxon>
        <taxon>Propionibacteriales</taxon>
        <taxon>Kribbellaceae</taxon>
        <taxon>Kribbella</taxon>
    </lineage>
</organism>
<evidence type="ECO:0000313" key="3">
    <source>
        <dbReference type="EMBL" id="GAA0942546.1"/>
    </source>
</evidence>
<dbReference type="RefSeq" id="WP_343970577.1">
    <property type="nucleotide sequence ID" value="NZ_BAAAHK010000007.1"/>
</dbReference>
<dbReference type="InterPro" id="IPR051603">
    <property type="entry name" value="Zinc-ADH_QOR/CCCR"/>
</dbReference>
<proteinExistence type="predicted"/>
<protein>
    <submittedName>
        <fullName evidence="3">NADPH:quinone reductase</fullName>
    </submittedName>
</protein>
<evidence type="ECO:0000313" key="4">
    <source>
        <dbReference type="Proteomes" id="UP001500542"/>
    </source>
</evidence>
<accession>A0ABN1QHV8</accession>
<sequence>MRAAWYDEQGPAAKVLQVGELPDPEPGPGEVRVSVAVSAVHVGDLGKRQGWWGSTMTYPRVIPHGDGAGVIDRVGAGVDASRVGERVWVYLAQSYRPFGTAAEFVVVPAEHAVAIPAEVSFEDVAGLGIPGITGHRAVFAAGPVEGRTIVVTGALGAVGRAALAVAKRGGARTIAVVRRNADLPAARELGATHTVAAEGGLVAQINELAGPNGVDLIAEVAFDTGLSADVELLRYGGTITTYATRETQPTVPYWELAFKNLTVRFLSNDDFPEEANRTAAADLTAAVQSGDLHYPIAARLPLDQIAAAHDLAETVPAGHRVLITL</sequence>
<dbReference type="Pfam" id="PF00107">
    <property type="entry name" value="ADH_zinc_N"/>
    <property type="match status" value="1"/>
</dbReference>